<dbReference type="SMART" id="SM01175">
    <property type="entry name" value="DUF4206"/>
    <property type="match status" value="1"/>
</dbReference>
<evidence type="ECO:0000313" key="11">
    <source>
        <dbReference type="EMBL" id="KAG9390112.1"/>
    </source>
</evidence>
<keyword evidence="7" id="KW-0862">Zinc</keyword>
<evidence type="ECO:0000256" key="6">
    <source>
        <dbReference type="ARBA" id="ARBA00022771"/>
    </source>
</evidence>
<dbReference type="InterPro" id="IPR037213">
    <property type="entry name" value="Run_dom_sf"/>
</dbReference>
<gene>
    <name evidence="11" type="ORF">J8273_8150</name>
</gene>
<dbReference type="GO" id="GO:0006914">
    <property type="term" value="P:autophagy"/>
    <property type="evidence" value="ECO:0007669"/>
    <property type="project" value="UniProtKB-KW"/>
</dbReference>
<feature type="compositionally biased region" description="Acidic residues" evidence="9">
    <location>
        <begin position="336"/>
        <end position="349"/>
    </location>
</feature>
<keyword evidence="2" id="KW-0597">Phosphoprotein</keyword>
<keyword evidence="12" id="KW-1185">Reference proteome</keyword>
<keyword evidence="6" id="KW-0863">Zinc-finger</keyword>
<organism evidence="11 12">
    <name type="scientific">Carpediemonas membranifera</name>
    <dbReference type="NCBI Taxonomy" id="201153"/>
    <lineage>
        <taxon>Eukaryota</taxon>
        <taxon>Metamonada</taxon>
        <taxon>Carpediemonas-like organisms</taxon>
        <taxon>Carpediemonas</taxon>
    </lineage>
</organism>
<dbReference type="InterPro" id="IPR004012">
    <property type="entry name" value="Run_dom"/>
</dbReference>
<evidence type="ECO:0000256" key="5">
    <source>
        <dbReference type="ARBA" id="ARBA00022753"/>
    </source>
</evidence>
<dbReference type="PANTHER" id="PTHR12326:SF3">
    <property type="entry name" value="DIFFERENTIALLY EXPRESSED IN FDCP 8 HOMOLOG"/>
    <property type="match status" value="1"/>
</dbReference>
<keyword evidence="5" id="KW-0967">Endosome</keyword>
<evidence type="ECO:0000256" key="2">
    <source>
        <dbReference type="ARBA" id="ARBA00022553"/>
    </source>
</evidence>
<dbReference type="PANTHER" id="PTHR12326">
    <property type="entry name" value="PLECKSTRIN HOMOLOGY DOMAIN CONTAINING PROTEIN"/>
    <property type="match status" value="1"/>
</dbReference>
<dbReference type="InterPro" id="IPR051366">
    <property type="entry name" value="DEF8"/>
</dbReference>
<sequence>MEEHFSLLQQLKSVSDKIVVWQSDLLQAGKGSPKLTDSNPLCHPFIDVLMTILKHGLIQGKRPVTLWEFFQKLNKASHGDDLAKHTLKMCKNQGTTAEHHALAMVRFGLRDKTFEVFFSQLSHSRFVPLCYTKTAFMANPDAIDALVVIIISVSTVDFDIPLLPPAKGPATPAPRSHRALPTLPTPMAINKAIHTKASRERLPAPAPEQANPLPPITADTLESIQSRCIEVAFLTQEVAAVLETPDLAPRAYGDSYSTAADTPTGTSDTDDYSPSEIGTKTAKVLRALIDEGRLISGSMASSVPPESESDTCESGVSVQADSIFAEDEVVSHADVENDADTESDTDDSGLDVPMHTDTDDSGDDSDSDSVRSGASELLAARAELELEDNSDVGSAHTESTVALSHAPTDLEDHDSTAESGLDVIADPDCECSATPASVRSTQSGPVTQVNPISLATTPTPESAVTTTLATPTALGLGPDEDRMSTASILDSVVESHFGTTVPVRQFPPPLTPKSFRLPKPWLTSLLTQPARETSLEQQGSVCPGCDATIIGKVNKIALQRCYYTGHLYCNDCHDGSMTSAIPWRVVGNWDWTEMPIAVKATSAMELYWDTPMMSTEDELAAVYSSNKLLQKAVSLRQTLALMVPFVLTCPGRDELLRDIPESRQHYMGPPHMWSMADLTDLKFNDLLGWLQRLVEMYYVHITVNCPNCQGRGFFCEMCRGKDTLFPFQAKIHRCNVCKAIFHQACWKKHGKKCPRCARWGDRS</sequence>
<dbReference type="EMBL" id="JAHDYR010000066">
    <property type="protein sequence ID" value="KAG9390112.1"/>
    <property type="molecule type" value="Genomic_DNA"/>
</dbReference>
<feature type="region of interest" description="Disordered" evidence="9">
    <location>
        <begin position="296"/>
        <end position="316"/>
    </location>
</feature>
<feature type="region of interest" description="Disordered" evidence="9">
    <location>
        <begin position="250"/>
        <end position="278"/>
    </location>
</feature>
<evidence type="ECO:0000313" key="12">
    <source>
        <dbReference type="Proteomes" id="UP000717585"/>
    </source>
</evidence>
<dbReference type="Gene3D" id="1.20.58.900">
    <property type="match status" value="1"/>
</dbReference>
<evidence type="ECO:0000256" key="1">
    <source>
        <dbReference type="ARBA" id="ARBA00004603"/>
    </source>
</evidence>
<reference evidence="11" key="1">
    <citation type="submission" date="2021-05" db="EMBL/GenBank/DDBJ databases">
        <title>A free-living protist that lacks canonical eukaryotic 1 DNA replication and segregation systems.</title>
        <authorList>
            <person name="Salas-Leiva D.E."/>
            <person name="Tromer E.C."/>
            <person name="Curtis B.A."/>
            <person name="Jerlstrom-Hultqvist J."/>
            <person name="Kolisko M."/>
            <person name="Yi Z."/>
            <person name="Salas-Leiva J.S."/>
            <person name="Gallot-Lavallee L."/>
            <person name="Kops G.J.P.L."/>
            <person name="Archibald J.M."/>
            <person name="Simpson A.G.B."/>
            <person name="Roger A.J."/>
        </authorList>
    </citation>
    <scope>NUCLEOTIDE SEQUENCE</scope>
    <source>
        <strain evidence="11">BICM</strain>
    </source>
</reference>
<dbReference type="InterPro" id="IPR025258">
    <property type="entry name" value="RH_dom"/>
</dbReference>
<keyword evidence="8" id="KW-0072">Autophagy</keyword>
<proteinExistence type="predicted"/>
<keyword evidence="3" id="KW-0479">Metal-binding</keyword>
<feature type="region of interest" description="Disordered" evidence="9">
    <location>
        <begin position="332"/>
        <end position="373"/>
    </location>
</feature>
<dbReference type="Pfam" id="PF02759">
    <property type="entry name" value="RUN"/>
    <property type="match status" value="1"/>
</dbReference>
<comment type="subcellular location">
    <subcellularLocation>
        <location evidence="1">Late endosome</location>
    </subcellularLocation>
</comment>
<dbReference type="OrthoDB" id="1918044at2759"/>
<feature type="domain" description="RUN" evidence="10">
    <location>
        <begin position="36"/>
        <end position="165"/>
    </location>
</feature>
<dbReference type="Proteomes" id="UP000717585">
    <property type="component" value="Unassembled WGS sequence"/>
</dbReference>
<dbReference type="SUPFAM" id="SSF140741">
    <property type="entry name" value="RUN domain-like"/>
    <property type="match status" value="1"/>
</dbReference>
<keyword evidence="4" id="KW-0677">Repeat</keyword>
<comment type="caution">
    <text evidence="11">The sequence shown here is derived from an EMBL/GenBank/DDBJ whole genome shotgun (WGS) entry which is preliminary data.</text>
</comment>
<feature type="compositionally biased region" description="Polar residues" evidence="9">
    <location>
        <begin position="255"/>
        <end position="267"/>
    </location>
</feature>
<evidence type="ECO:0000256" key="3">
    <source>
        <dbReference type="ARBA" id="ARBA00022723"/>
    </source>
</evidence>
<dbReference type="GO" id="GO:0005770">
    <property type="term" value="C:late endosome"/>
    <property type="evidence" value="ECO:0007669"/>
    <property type="project" value="UniProtKB-SubCell"/>
</dbReference>
<evidence type="ECO:0000256" key="4">
    <source>
        <dbReference type="ARBA" id="ARBA00022737"/>
    </source>
</evidence>
<dbReference type="PROSITE" id="PS50826">
    <property type="entry name" value="RUN"/>
    <property type="match status" value="1"/>
</dbReference>
<dbReference type="Pfam" id="PF13901">
    <property type="entry name" value="RH_dom"/>
    <property type="match status" value="1"/>
</dbReference>
<evidence type="ECO:0000256" key="7">
    <source>
        <dbReference type="ARBA" id="ARBA00022833"/>
    </source>
</evidence>
<accession>A0A8J6E131</accession>
<protein>
    <recommendedName>
        <fullName evidence="10">RUN domain-containing protein</fullName>
    </recommendedName>
</protein>
<dbReference type="AlphaFoldDB" id="A0A8J6E131"/>
<evidence type="ECO:0000256" key="8">
    <source>
        <dbReference type="ARBA" id="ARBA00023006"/>
    </source>
</evidence>
<dbReference type="GO" id="GO:0008270">
    <property type="term" value="F:zinc ion binding"/>
    <property type="evidence" value="ECO:0007669"/>
    <property type="project" value="UniProtKB-KW"/>
</dbReference>
<name>A0A8J6E131_9EUKA</name>
<evidence type="ECO:0000256" key="9">
    <source>
        <dbReference type="SAM" id="MobiDB-lite"/>
    </source>
</evidence>
<evidence type="ECO:0000259" key="10">
    <source>
        <dbReference type="PROSITE" id="PS50826"/>
    </source>
</evidence>